<keyword evidence="2" id="KW-1185">Reference proteome</keyword>
<dbReference type="EMBL" id="JACJTB010000006">
    <property type="protein sequence ID" value="MBD2594321.1"/>
    <property type="molecule type" value="Genomic_DNA"/>
</dbReference>
<dbReference type="Proteomes" id="UP000603457">
    <property type="component" value="Unassembled WGS sequence"/>
</dbReference>
<sequence>MGENKFNCVIPIMSETAFLTHEEHQAISIPQSNWIVKIQREYEPEGWRYVAD</sequence>
<reference evidence="1 2" key="1">
    <citation type="journal article" date="2020" name="ISME J.">
        <title>Comparative genomics reveals insights into cyanobacterial evolution and habitat adaptation.</title>
        <authorList>
            <person name="Chen M.Y."/>
            <person name="Teng W.K."/>
            <person name="Zhao L."/>
            <person name="Hu C.X."/>
            <person name="Zhou Y.K."/>
            <person name="Han B.P."/>
            <person name="Song L.R."/>
            <person name="Shu W.S."/>
        </authorList>
    </citation>
    <scope>NUCLEOTIDE SEQUENCE [LARGE SCALE GENOMIC DNA]</scope>
    <source>
        <strain evidence="1 2">FACHB-130</strain>
    </source>
</reference>
<name>A0ABR8FSU3_9NOSO</name>
<organism evidence="1 2">
    <name type="scientific">Nostoc spongiaeforme FACHB-130</name>
    <dbReference type="NCBI Taxonomy" id="1357510"/>
    <lineage>
        <taxon>Bacteria</taxon>
        <taxon>Bacillati</taxon>
        <taxon>Cyanobacteriota</taxon>
        <taxon>Cyanophyceae</taxon>
        <taxon>Nostocales</taxon>
        <taxon>Nostocaceae</taxon>
        <taxon>Nostoc</taxon>
    </lineage>
</organism>
<protein>
    <submittedName>
        <fullName evidence="1">Uncharacterized protein</fullName>
    </submittedName>
</protein>
<comment type="caution">
    <text evidence="1">The sequence shown here is derived from an EMBL/GenBank/DDBJ whole genome shotgun (WGS) entry which is preliminary data.</text>
</comment>
<evidence type="ECO:0000313" key="1">
    <source>
        <dbReference type="EMBL" id="MBD2594321.1"/>
    </source>
</evidence>
<gene>
    <name evidence="1" type="ORF">H6G74_08255</name>
</gene>
<proteinExistence type="predicted"/>
<accession>A0ABR8FSU3</accession>
<evidence type="ECO:0000313" key="2">
    <source>
        <dbReference type="Proteomes" id="UP000603457"/>
    </source>
</evidence>